<dbReference type="Gene3D" id="3.40.50.620">
    <property type="entry name" value="HUPs"/>
    <property type="match status" value="1"/>
</dbReference>
<protein>
    <submittedName>
        <fullName evidence="3">Universal stress protein</fullName>
    </submittedName>
</protein>
<dbReference type="PANTHER" id="PTHR46268:SF6">
    <property type="entry name" value="UNIVERSAL STRESS PROTEIN UP12"/>
    <property type="match status" value="1"/>
</dbReference>
<organism evidence="3 4">
    <name type="scientific">Paralimibaculum aggregatum</name>
    <dbReference type="NCBI Taxonomy" id="3036245"/>
    <lineage>
        <taxon>Bacteria</taxon>
        <taxon>Pseudomonadati</taxon>
        <taxon>Pseudomonadota</taxon>
        <taxon>Alphaproteobacteria</taxon>
        <taxon>Rhodobacterales</taxon>
        <taxon>Paracoccaceae</taxon>
        <taxon>Paralimibaculum</taxon>
    </lineage>
</organism>
<dbReference type="SUPFAM" id="SSF52402">
    <property type="entry name" value="Adenine nucleotide alpha hydrolases-like"/>
    <property type="match status" value="1"/>
</dbReference>
<keyword evidence="4" id="KW-1185">Reference proteome</keyword>
<dbReference type="PRINTS" id="PR01438">
    <property type="entry name" value="UNVRSLSTRESS"/>
</dbReference>
<evidence type="ECO:0000313" key="3">
    <source>
        <dbReference type="EMBL" id="GMG85478.1"/>
    </source>
</evidence>
<evidence type="ECO:0000313" key="4">
    <source>
        <dbReference type="Proteomes" id="UP001239909"/>
    </source>
</evidence>
<comment type="similarity">
    <text evidence="1">Belongs to the universal stress protein A family.</text>
</comment>
<evidence type="ECO:0000256" key="1">
    <source>
        <dbReference type="ARBA" id="ARBA00008791"/>
    </source>
</evidence>
<name>A0ABQ6LTQ4_9RHOB</name>
<sequence length="129" mass="13757">MFSKILVPVDLDAPEVAAKAMATARRIAATEGAGILVISVTPDPKDPEKEAALEARLKAYIDGERGELEMDGILNLGGSVAREVRAVAEEMGVDLVVMASHWPRLDDHLFGSRSASVALHSHCSVLVVR</sequence>
<dbReference type="EMBL" id="BSYI01000068">
    <property type="protein sequence ID" value="GMG85478.1"/>
    <property type="molecule type" value="Genomic_DNA"/>
</dbReference>
<dbReference type="InterPro" id="IPR014729">
    <property type="entry name" value="Rossmann-like_a/b/a_fold"/>
</dbReference>
<reference evidence="3 4" key="1">
    <citation type="submission" date="2023-04" db="EMBL/GenBank/DDBJ databases">
        <title>Marinoamorphus aggregata gen. nov., sp. Nov., isolate from tissue of brittle star Ophioplocus japonicus.</title>
        <authorList>
            <person name="Kawano K."/>
            <person name="Sawayama S."/>
            <person name="Nakagawa S."/>
        </authorList>
    </citation>
    <scope>NUCLEOTIDE SEQUENCE [LARGE SCALE GENOMIC DNA]</scope>
    <source>
        <strain evidence="3 4">NKW23</strain>
    </source>
</reference>
<dbReference type="PANTHER" id="PTHR46268">
    <property type="entry name" value="STRESS RESPONSE PROTEIN NHAX"/>
    <property type="match status" value="1"/>
</dbReference>
<feature type="domain" description="UspA" evidence="2">
    <location>
        <begin position="1"/>
        <end position="129"/>
    </location>
</feature>
<dbReference type="InterPro" id="IPR006016">
    <property type="entry name" value="UspA"/>
</dbReference>
<dbReference type="CDD" id="cd00293">
    <property type="entry name" value="USP-like"/>
    <property type="match status" value="1"/>
</dbReference>
<proteinExistence type="inferred from homology"/>
<dbReference type="InterPro" id="IPR006015">
    <property type="entry name" value="Universal_stress_UspA"/>
</dbReference>
<dbReference type="Proteomes" id="UP001239909">
    <property type="component" value="Unassembled WGS sequence"/>
</dbReference>
<dbReference type="Pfam" id="PF00582">
    <property type="entry name" value="Usp"/>
    <property type="match status" value="1"/>
</dbReference>
<dbReference type="RefSeq" id="WP_285674846.1">
    <property type="nucleotide sequence ID" value="NZ_BSYI01000068.1"/>
</dbReference>
<gene>
    <name evidence="3" type="ORF">LNKW23_46990</name>
</gene>
<accession>A0ABQ6LTQ4</accession>
<comment type="caution">
    <text evidence="3">The sequence shown here is derived from an EMBL/GenBank/DDBJ whole genome shotgun (WGS) entry which is preliminary data.</text>
</comment>
<evidence type="ECO:0000259" key="2">
    <source>
        <dbReference type="Pfam" id="PF00582"/>
    </source>
</evidence>